<name>A0ABT6Q4C3_9PROT</name>
<dbReference type="RefSeq" id="WP_281461450.1">
    <property type="nucleotide sequence ID" value="NZ_JASBAN010000001.1"/>
</dbReference>
<keyword evidence="2" id="KW-0175">Coiled coil</keyword>
<evidence type="ECO:0000256" key="2">
    <source>
        <dbReference type="SAM" id="Coils"/>
    </source>
</evidence>
<gene>
    <name evidence="3" type="ORF">QJV33_00375</name>
</gene>
<evidence type="ECO:0000313" key="4">
    <source>
        <dbReference type="Proteomes" id="UP001431775"/>
    </source>
</evidence>
<evidence type="ECO:0000256" key="1">
    <source>
        <dbReference type="ARBA" id="ARBA00009981"/>
    </source>
</evidence>
<organism evidence="3 4">
    <name type="scientific">Commensalibacter nepenthis</name>
    <dbReference type="NCBI Taxonomy" id="3043872"/>
    <lineage>
        <taxon>Bacteria</taxon>
        <taxon>Pseudomonadati</taxon>
        <taxon>Pseudomonadota</taxon>
        <taxon>Alphaproteobacteria</taxon>
        <taxon>Acetobacterales</taxon>
        <taxon>Acetobacteraceae</taxon>
    </lineage>
</organism>
<accession>A0ABT6Q4C3</accession>
<evidence type="ECO:0008006" key="5">
    <source>
        <dbReference type="Google" id="ProtNLM"/>
    </source>
</evidence>
<keyword evidence="4" id="KW-1185">Reference proteome</keyword>
<sequence>MMTISQKEAREKLNDVALFENGVYVTRNGVAQLYIQTVEARERELQEIEQEKQAIALLQLTLKAQKDVVEGKTHTLEEVLEKLNATRE</sequence>
<dbReference type="EMBL" id="JASBAN010000001">
    <property type="protein sequence ID" value="MDI2111758.1"/>
    <property type="molecule type" value="Genomic_DNA"/>
</dbReference>
<evidence type="ECO:0000313" key="3">
    <source>
        <dbReference type="EMBL" id="MDI2111758.1"/>
    </source>
</evidence>
<comment type="caution">
    <text evidence="3">The sequence shown here is derived from an EMBL/GenBank/DDBJ whole genome shotgun (WGS) entry which is preliminary data.</text>
</comment>
<dbReference type="InterPro" id="IPR036165">
    <property type="entry name" value="YefM-like_sf"/>
</dbReference>
<comment type="similarity">
    <text evidence="1">Belongs to the phD/YefM antitoxin family.</text>
</comment>
<proteinExistence type="inferred from homology"/>
<dbReference type="Proteomes" id="UP001431775">
    <property type="component" value="Unassembled WGS sequence"/>
</dbReference>
<feature type="coiled-coil region" evidence="2">
    <location>
        <begin position="31"/>
        <end position="61"/>
    </location>
</feature>
<reference evidence="3" key="1">
    <citation type="submission" date="2023-05" db="EMBL/GenBank/DDBJ databases">
        <title>Whole genome sequence of Commensalibacter sp.</title>
        <authorList>
            <person name="Charoenyingcharoen P."/>
            <person name="Yukphan P."/>
        </authorList>
    </citation>
    <scope>NUCLEOTIDE SEQUENCE</scope>
    <source>
        <strain evidence="3">TBRC 10068</strain>
    </source>
</reference>
<protein>
    <recommendedName>
        <fullName evidence="5">Prevent-host-death protein</fullName>
    </recommendedName>
</protein>
<dbReference type="SUPFAM" id="SSF143120">
    <property type="entry name" value="YefM-like"/>
    <property type="match status" value="1"/>
</dbReference>